<keyword evidence="3" id="KW-1185">Reference proteome</keyword>
<evidence type="ECO:0000259" key="1">
    <source>
        <dbReference type="Pfam" id="PF12728"/>
    </source>
</evidence>
<dbReference type="InterPro" id="IPR009061">
    <property type="entry name" value="DNA-bd_dom_put_sf"/>
</dbReference>
<dbReference type="AlphaFoldDB" id="A0A1V4I336"/>
<feature type="domain" description="Helix-turn-helix" evidence="1">
    <location>
        <begin position="6"/>
        <end position="54"/>
    </location>
</feature>
<dbReference type="Proteomes" id="UP000189940">
    <property type="component" value="Unassembled WGS sequence"/>
</dbReference>
<proteinExistence type="predicted"/>
<dbReference type="STRING" id="29421.B2M20_01815"/>
<dbReference type="InterPro" id="IPR041657">
    <property type="entry name" value="HTH_17"/>
</dbReference>
<evidence type="ECO:0000313" key="3">
    <source>
        <dbReference type="Proteomes" id="UP000189940"/>
    </source>
</evidence>
<sequence length="80" mass="9085">MSVPAYLTLEEVVERYRNQVSEGTLRNWRSKRIGPSFVKIGKAILYPIEELERWDRSNLISCKRISTASLGANDTEGAVD</sequence>
<protein>
    <submittedName>
        <fullName evidence="2">DNA-binding protein</fullName>
    </submittedName>
</protein>
<dbReference type="OrthoDB" id="9806994at2"/>
<evidence type="ECO:0000313" key="2">
    <source>
        <dbReference type="EMBL" id="OPH84515.1"/>
    </source>
</evidence>
<comment type="caution">
    <text evidence="2">The sequence shown here is derived from an EMBL/GenBank/DDBJ whole genome shotgun (WGS) entry which is preliminary data.</text>
</comment>
<dbReference type="Pfam" id="PF12728">
    <property type="entry name" value="HTH_17"/>
    <property type="match status" value="1"/>
</dbReference>
<dbReference type="RefSeq" id="WP_079445408.1">
    <property type="nucleotide sequence ID" value="NZ_MWPQ01000004.1"/>
</dbReference>
<organism evidence="2 3">
    <name type="scientific">Nitrobacter vulgaris</name>
    <dbReference type="NCBI Taxonomy" id="29421"/>
    <lineage>
        <taxon>Bacteria</taxon>
        <taxon>Pseudomonadati</taxon>
        <taxon>Pseudomonadota</taxon>
        <taxon>Alphaproteobacteria</taxon>
        <taxon>Hyphomicrobiales</taxon>
        <taxon>Nitrobacteraceae</taxon>
        <taxon>Nitrobacter</taxon>
    </lineage>
</organism>
<name>A0A1V4I336_NITVU</name>
<dbReference type="SUPFAM" id="SSF46955">
    <property type="entry name" value="Putative DNA-binding domain"/>
    <property type="match status" value="1"/>
</dbReference>
<dbReference type="GO" id="GO:0003677">
    <property type="term" value="F:DNA binding"/>
    <property type="evidence" value="ECO:0007669"/>
    <property type="project" value="UniProtKB-KW"/>
</dbReference>
<keyword evidence="2" id="KW-0238">DNA-binding</keyword>
<accession>A0A1V4I336</accession>
<dbReference type="EMBL" id="MWPQ01000004">
    <property type="protein sequence ID" value="OPH84515.1"/>
    <property type="molecule type" value="Genomic_DNA"/>
</dbReference>
<gene>
    <name evidence="2" type="ORF">B2M20_01815</name>
</gene>
<reference evidence="2 3" key="1">
    <citation type="submission" date="2017-02" db="EMBL/GenBank/DDBJ databases">
        <title>Genome sequence of the nitrite-oxidizing bacterium Nitrobacter vulgaris strain Ab1.</title>
        <authorList>
            <person name="Mellbye B.L."/>
            <person name="Davis E.W."/>
            <person name="Spieck E."/>
            <person name="Chang J.H."/>
            <person name="Bottomley P.J."/>
            <person name="Sayavedra-Soto L.A."/>
        </authorList>
    </citation>
    <scope>NUCLEOTIDE SEQUENCE [LARGE SCALE GENOMIC DNA]</scope>
    <source>
        <strain evidence="2 3">Ab1</strain>
    </source>
</reference>